<sequence>MANMEDEWFLGNKYKNVTFVLADDSQDRLTQLNRAGINPRESNVIVEKKKEDEVVLANVNRTSMSADDTKRNNDIIAEDVSATIA</sequence>
<dbReference type="WBParaSite" id="ES5_v2.g30849.t1">
    <property type="protein sequence ID" value="ES5_v2.g30849.t1"/>
    <property type="gene ID" value="ES5_v2.g30849"/>
</dbReference>
<protein>
    <submittedName>
        <fullName evidence="2">Uncharacterized protein</fullName>
    </submittedName>
</protein>
<name>A0AC34GMT5_9BILA</name>
<proteinExistence type="predicted"/>
<reference evidence="2" key="1">
    <citation type="submission" date="2022-11" db="UniProtKB">
        <authorList>
            <consortium name="WormBaseParasite"/>
        </authorList>
    </citation>
    <scope>IDENTIFICATION</scope>
</reference>
<dbReference type="Proteomes" id="UP000887579">
    <property type="component" value="Unplaced"/>
</dbReference>
<organism evidence="1 2">
    <name type="scientific">Panagrolaimus sp. ES5</name>
    <dbReference type="NCBI Taxonomy" id="591445"/>
    <lineage>
        <taxon>Eukaryota</taxon>
        <taxon>Metazoa</taxon>
        <taxon>Ecdysozoa</taxon>
        <taxon>Nematoda</taxon>
        <taxon>Chromadorea</taxon>
        <taxon>Rhabditida</taxon>
        <taxon>Tylenchina</taxon>
        <taxon>Panagrolaimomorpha</taxon>
        <taxon>Panagrolaimoidea</taxon>
        <taxon>Panagrolaimidae</taxon>
        <taxon>Panagrolaimus</taxon>
    </lineage>
</organism>
<evidence type="ECO:0000313" key="2">
    <source>
        <dbReference type="WBParaSite" id="ES5_v2.g30849.t1"/>
    </source>
</evidence>
<accession>A0AC34GMT5</accession>
<evidence type="ECO:0000313" key="1">
    <source>
        <dbReference type="Proteomes" id="UP000887579"/>
    </source>
</evidence>